<keyword evidence="1" id="KW-1185">Reference proteome</keyword>
<evidence type="ECO:0000313" key="2">
    <source>
        <dbReference type="WBParaSite" id="nRc.2.0.1.t12270-RA"/>
    </source>
</evidence>
<dbReference type="Proteomes" id="UP000887565">
    <property type="component" value="Unplaced"/>
</dbReference>
<dbReference type="AlphaFoldDB" id="A0A915IDL0"/>
<protein>
    <submittedName>
        <fullName evidence="2">Uncharacterized protein</fullName>
    </submittedName>
</protein>
<sequence>MQCGHELPIHKWARQGIRAARLAGAAFRAVRTFGCIVRVKIDSELLESRIAVFFFFEPFERLVIGAKDNLLTIYVVAINLETVDNGEAFALHCTVSRLCVGEQAAAVGDNLLIIAVFLVQNCSHGGLTGVSLYDELSFAILHWVTEERRGG</sequence>
<organism evidence="1 2">
    <name type="scientific">Romanomermis culicivorax</name>
    <name type="common">Nematode worm</name>
    <dbReference type="NCBI Taxonomy" id="13658"/>
    <lineage>
        <taxon>Eukaryota</taxon>
        <taxon>Metazoa</taxon>
        <taxon>Ecdysozoa</taxon>
        <taxon>Nematoda</taxon>
        <taxon>Enoplea</taxon>
        <taxon>Dorylaimia</taxon>
        <taxon>Mermithida</taxon>
        <taxon>Mermithoidea</taxon>
        <taxon>Mermithidae</taxon>
        <taxon>Romanomermis</taxon>
    </lineage>
</organism>
<dbReference type="WBParaSite" id="nRc.2.0.1.t12270-RA">
    <property type="protein sequence ID" value="nRc.2.0.1.t12270-RA"/>
    <property type="gene ID" value="nRc.2.0.1.g12270"/>
</dbReference>
<accession>A0A915IDL0</accession>
<name>A0A915IDL0_ROMCU</name>
<proteinExistence type="predicted"/>
<reference evidence="2" key="1">
    <citation type="submission" date="2022-11" db="UniProtKB">
        <authorList>
            <consortium name="WormBaseParasite"/>
        </authorList>
    </citation>
    <scope>IDENTIFICATION</scope>
</reference>
<evidence type="ECO:0000313" key="1">
    <source>
        <dbReference type="Proteomes" id="UP000887565"/>
    </source>
</evidence>